<keyword evidence="2" id="KW-1185">Reference proteome</keyword>
<dbReference type="Proteomes" id="UP000294656">
    <property type="component" value="Unassembled WGS sequence"/>
</dbReference>
<proteinExistence type="predicted"/>
<dbReference type="AlphaFoldDB" id="A0A4R6M5K1"/>
<gene>
    <name evidence="1" type="ORF">DFP79_3524</name>
</gene>
<accession>A0A4R6M5K1</accession>
<evidence type="ECO:0000313" key="1">
    <source>
        <dbReference type="EMBL" id="TDO95289.1"/>
    </source>
</evidence>
<evidence type="ECO:0008006" key="3">
    <source>
        <dbReference type="Google" id="ProtNLM"/>
    </source>
</evidence>
<protein>
    <recommendedName>
        <fullName evidence="3">Glycosyl transferase family 1</fullName>
    </recommendedName>
</protein>
<comment type="caution">
    <text evidence="1">The sequence shown here is derived from an EMBL/GenBank/DDBJ whole genome shotgun (WGS) entry which is preliminary data.</text>
</comment>
<name>A0A4R6M5K1_9GAMM</name>
<evidence type="ECO:0000313" key="2">
    <source>
        <dbReference type="Proteomes" id="UP000294656"/>
    </source>
</evidence>
<dbReference type="RefSeq" id="WP_133505206.1">
    <property type="nucleotide sequence ID" value="NZ_SNXC01000017.1"/>
</dbReference>
<dbReference type="OrthoDB" id="6100525at2"/>
<sequence length="299" mass="33627">MLDMLILWDGREPPISLLNFIESLKSELSEFSTQVQFLALSDQNDPVKGKFKASMRGLLDHISALNPNRLICFGSHPSVLGRLIQPALRCPLYTNQLPLHMDRSSKKKVRLEPMTRFLLGGDIWSSESLSSNYVYCDANETDGELLTVGLVTNDPNLRAYENQIKKIGLTTSLFTKKNIFEEYNPCFKHVGLLMISSEIDPDSKVIDVANALGKPVLLVSEFGVSLGVEDGVNGWVTYSATEQRLKQCLVNWKGMSCDARSVLAQYSKRHQSKRSGISKYFSQFELNKHNNLNSFQKIS</sequence>
<organism evidence="1 2">
    <name type="scientific">Marinomonas balearica</name>
    <dbReference type="NCBI Taxonomy" id="491947"/>
    <lineage>
        <taxon>Bacteria</taxon>
        <taxon>Pseudomonadati</taxon>
        <taxon>Pseudomonadota</taxon>
        <taxon>Gammaproteobacteria</taxon>
        <taxon>Oceanospirillales</taxon>
        <taxon>Oceanospirillaceae</taxon>
        <taxon>Marinomonas</taxon>
    </lineage>
</organism>
<reference evidence="1 2" key="1">
    <citation type="submission" date="2019-03" db="EMBL/GenBank/DDBJ databases">
        <title>Genomic Encyclopedia of Type Strains, Phase III (KMG-III): the genomes of soil and plant-associated and newly described type strains.</title>
        <authorList>
            <person name="Whitman W."/>
        </authorList>
    </citation>
    <scope>NUCLEOTIDE SEQUENCE [LARGE SCALE GENOMIC DNA]</scope>
    <source>
        <strain evidence="1 2">CECT 7378</strain>
    </source>
</reference>
<dbReference type="EMBL" id="SNXC01000017">
    <property type="protein sequence ID" value="TDO95289.1"/>
    <property type="molecule type" value="Genomic_DNA"/>
</dbReference>